<sequence length="88" mass="9627">MDKNINVKNPSPESPVKDIPRSLITGKAVVSDLPKKGVIRMIIGDPAGGDSQRARKAQVREAYGTTVREVMDVEPANNAPLIRFDQEE</sequence>
<evidence type="ECO:0000313" key="1">
    <source>
        <dbReference type="EMBL" id="KAL0294912.1"/>
    </source>
</evidence>
<dbReference type="AlphaFoldDB" id="A0AAW2JKS4"/>
<name>A0AAW2JKS4_SESRA</name>
<reference evidence="1" key="1">
    <citation type="submission" date="2020-06" db="EMBL/GenBank/DDBJ databases">
        <authorList>
            <person name="Li T."/>
            <person name="Hu X."/>
            <person name="Zhang T."/>
            <person name="Song X."/>
            <person name="Zhang H."/>
            <person name="Dai N."/>
            <person name="Sheng W."/>
            <person name="Hou X."/>
            <person name="Wei L."/>
        </authorList>
    </citation>
    <scope>NUCLEOTIDE SEQUENCE</scope>
    <source>
        <strain evidence="1">G02</strain>
        <tissue evidence="1">Leaf</tissue>
    </source>
</reference>
<organism evidence="1">
    <name type="scientific">Sesamum radiatum</name>
    <name type="common">Black benniseed</name>
    <dbReference type="NCBI Taxonomy" id="300843"/>
    <lineage>
        <taxon>Eukaryota</taxon>
        <taxon>Viridiplantae</taxon>
        <taxon>Streptophyta</taxon>
        <taxon>Embryophyta</taxon>
        <taxon>Tracheophyta</taxon>
        <taxon>Spermatophyta</taxon>
        <taxon>Magnoliopsida</taxon>
        <taxon>eudicotyledons</taxon>
        <taxon>Gunneridae</taxon>
        <taxon>Pentapetalae</taxon>
        <taxon>asterids</taxon>
        <taxon>lamiids</taxon>
        <taxon>Lamiales</taxon>
        <taxon>Pedaliaceae</taxon>
        <taxon>Sesamum</taxon>
    </lineage>
</organism>
<gene>
    <name evidence="1" type="ORF">Sradi_6860600</name>
</gene>
<dbReference type="EMBL" id="JACGWJ010000116">
    <property type="protein sequence ID" value="KAL0294912.1"/>
    <property type="molecule type" value="Genomic_DNA"/>
</dbReference>
<accession>A0AAW2JKS4</accession>
<protein>
    <submittedName>
        <fullName evidence="1">Uncharacterized protein</fullName>
    </submittedName>
</protein>
<comment type="caution">
    <text evidence="1">The sequence shown here is derived from an EMBL/GenBank/DDBJ whole genome shotgun (WGS) entry which is preliminary data.</text>
</comment>
<proteinExistence type="predicted"/>
<reference evidence="1" key="2">
    <citation type="journal article" date="2024" name="Plant">
        <title>Genomic evolution and insights into agronomic trait innovations of Sesamum species.</title>
        <authorList>
            <person name="Miao H."/>
            <person name="Wang L."/>
            <person name="Qu L."/>
            <person name="Liu H."/>
            <person name="Sun Y."/>
            <person name="Le M."/>
            <person name="Wang Q."/>
            <person name="Wei S."/>
            <person name="Zheng Y."/>
            <person name="Lin W."/>
            <person name="Duan Y."/>
            <person name="Cao H."/>
            <person name="Xiong S."/>
            <person name="Wang X."/>
            <person name="Wei L."/>
            <person name="Li C."/>
            <person name="Ma Q."/>
            <person name="Ju M."/>
            <person name="Zhao R."/>
            <person name="Li G."/>
            <person name="Mu C."/>
            <person name="Tian Q."/>
            <person name="Mei H."/>
            <person name="Zhang T."/>
            <person name="Gao T."/>
            <person name="Zhang H."/>
        </authorList>
    </citation>
    <scope>NUCLEOTIDE SEQUENCE</scope>
    <source>
        <strain evidence="1">G02</strain>
    </source>
</reference>